<evidence type="ECO:0000256" key="3">
    <source>
        <dbReference type="ARBA" id="ARBA00012575"/>
    </source>
</evidence>
<keyword evidence="5 6" id="KW-0456">Lyase</keyword>
<dbReference type="EMBL" id="JAJDKZ010000013">
    <property type="protein sequence ID" value="MCB8610144.1"/>
    <property type="molecule type" value="Genomic_DNA"/>
</dbReference>
<evidence type="ECO:0000313" key="9">
    <source>
        <dbReference type="Proteomes" id="UP001198439"/>
    </source>
</evidence>
<feature type="binding site" evidence="6">
    <location>
        <begin position="74"/>
        <end position="76"/>
    </location>
    <ligand>
        <name>substrate</name>
    </ligand>
</feature>
<dbReference type="PANTHER" id="PTHR22960">
    <property type="entry name" value="MOLYBDOPTERIN COFACTOR SYNTHESIS PROTEIN A"/>
    <property type="match status" value="1"/>
</dbReference>
<comment type="function">
    <text evidence="6">Catalyzes the conversion of (8S)-3',8-cyclo-7,8-dihydroguanosine 5'-triphosphate to cyclic pyranopterin monophosphate (cPMP).</text>
</comment>
<evidence type="ECO:0000256" key="4">
    <source>
        <dbReference type="ARBA" id="ARBA00023150"/>
    </source>
</evidence>
<organism evidence="8 9">
    <name type="scientific">Faecalibacillus faecis</name>
    <dbReference type="NCBI Taxonomy" id="1982628"/>
    <lineage>
        <taxon>Bacteria</taxon>
        <taxon>Bacillati</taxon>
        <taxon>Bacillota</taxon>
        <taxon>Erysipelotrichia</taxon>
        <taxon>Erysipelotrichales</taxon>
        <taxon>Coprobacillaceae</taxon>
        <taxon>Faecalibacillus</taxon>
    </lineage>
</organism>
<name>A0AAW4VM35_9FIRM</name>
<comment type="similarity">
    <text evidence="6">Belongs to the MoaC family.</text>
</comment>
<dbReference type="HAMAP" id="MF_01224_B">
    <property type="entry name" value="MoaC_B"/>
    <property type="match status" value="1"/>
</dbReference>
<gene>
    <name evidence="6 8" type="primary">moaC</name>
    <name evidence="8" type="ORF">LJD69_06010</name>
</gene>
<feature type="active site" evidence="6">
    <location>
        <position position="127"/>
    </location>
</feature>
<dbReference type="GO" id="GO:0061799">
    <property type="term" value="F:cyclic pyranopterin monophosphate synthase activity"/>
    <property type="evidence" value="ECO:0007669"/>
    <property type="project" value="UniProtKB-UniRule"/>
</dbReference>
<comment type="subunit">
    <text evidence="6">Homohexamer; trimer of dimers.</text>
</comment>
<evidence type="ECO:0000256" key="5">
    <source>
        <dbReference type="ARBA" id="ARBA00023239"/>
    </source>
</evidence>
<dbReference type="AlphaFoldDB" id="A0AAW4VM35"/>
<dbReference type="NCBIfam" id="TIGR00581">
    <property type="entry name" value="moaC"/>
    <property type="match status" value="1"/>
</dbReference>
<protein>
    <recommendedName>
        <fullName evidence="3 6">Cyclic pyranopterin monophosphate synthase</fullName>
        <ecNumber evidence="3 6">4.6.1.17</ecNumber>
    </recommendedName>
    <alternativeName>
        <fullName evidence="6">Molybdenum cofactor biosynthesis protein C</fullName>
    </alternativeName>
</protein>
<dbReference type="Pfam" id="PF01967">
    <property type="entry name" value="MoaC"/>
    <property type="match status" value="1"/>
</dbReference>
<dbReference type="InterPro" id="IPR047594">
    <property type="entry name" value="MoaC_bact/euk"/>
</dbReference>
<dbReference type="RefSeq" id="WP_195993953.1">
    <property type="nucleotide sequence ID" value="NZ_DAWBWI010000009.1"/>
</dbReference>
<dbReference type="CDD" id="cd01420">
    <property type="entry name" value="MoaC_PE"/>
    <property type="match status" value="1"/>
</dbReference>
<dbReference type="GO" id="GO:0006777">
    <property type="term" value="P:Mo-molybdopterin cofactor biosynthetic process"/>
    <property type="evidence" value="ECO:0007669"/>
    <property type="project" value="UniProtKB-UniRule"/>
</dbReference>
<dbReference type="InterPro" id="IPR023045">
    <property type="entry name" value="MoaC"/>
</dbReference>
<comment type="caution">
    <text evidence="8">The sequence shown here is derived from an EMBL/GenBank/DDBJ whole genome shotgun (WGS) entry which is preliminary data.</text>
</comment>
<comment type="catalytic activity">
    <reaction evidence="1 6">
        <text>(8S)-3',8-cyclo-7,8-dihydroguanosine 5'-triphosphate = cyclic pyranopterin phosphate + diphosphate</text>
        <dbReference type="Rhea" id="RHEA:49580"/>
        <dbReference type="ChEBI" id="CHEBI:33019"/>
        <dbReference type="ChEBI" id="CHEBI:59648"/>
        <dbReference type="ChEBI" id="CHEBI:131766"/>
        <dbReference type="EC" id="4.6.1.17"/>
    </reaction>
</comment>
<evidence type="ECO:0000313" key="8">
    <source>
        <dbReference type="EMBL" id="MCB8610144.1"/>
    </source>
</evidence>
<dbReference type="Gene3D" id="3.30.70.640">
    <property type="entry name" value="Molybdopterin cofactor biosynthesis C (MoaC) domain"/>
    <property type="match status" value="1"/>
</dbReference>
<dbReference type="PANTHER" id="PTHR22960:SF29">
    <property type="entry name" value="CYCLIC PYRANOPTERIN MONOPHOSPHATE SYNTHASE"/>
    <property type="match status" value="1"/>
</dbReference>
<evidence type="ECO:0000256" key="1">
    <source>
        <dbReference type="ARBA" id="ARBA00001637"/>
    </source>
</evidence>
<comment type="pathway">
    <text evidence="2 6">Cofactor biosynthesis; molybdopterin biosynthesis.</text>
</comment>
<evidence type="ECO:0000256" key="2">
    <source>
        <dbReference type="ARBA" id="ARBA00005046"/>
    </source>
</evidence>
<dbReference type="SUPFAM" id="SSF55040">
    <property type="entry name" value="Molybdenum cofactor biosynthesis protein C, MoaC"/>
    <property type="match status" value="1"/>
</dbReference>
<keyword evidence="4 6" id="KW-0501">Molybdenum cofactor biosynthesis</keyword>
<accession>A0AAW4VM35</accession>
<feature type="domain" description="Molybdopterin cofactor biosynthesis C (MoaC)" evidence="7">
    <location>
        <begin position="14"/>
        <end position="149"/>
    </location>
</feature>
<dbReference type="InterPro" id="IPR050105">
    <property type="entry name" value="MoCo_biosynth_MoaA/MoaC"/>
</dbReference>
<dbReference type="NCBIfam" id="NF006870">
    <property type="entry name" value="PRK09364.1"/>
    <property type="match status" value="1"/>
</dbReference>
<dbReference type="EC" id="4.6.1.17" evidence="3 6"/>
<evidence type="ECO:0000256" key="6">
    <source>
        <dbReference type="HAMAP-Rule" id="MF_01224"/>
    </source>
</evidence>
<proteinExistence type="inferred from homology"/>
<sequence>MDFTHFDENGNAIMIDVSSKDTTQRSALASGEIYVGKEILEKIENHQMKKGDVLSVARIAGIMAVKKTSDIIPLCHPLLLSKITVEFNINHEKEVIETYCEVTCLGKTGVEMEALHGVSATLLTIYDMSKAVSKEMEIKNIHLVSKSGGKSGDFKWQEK</sequence>
<reference evidence="8" key="1">
    <citation type="submission" date="2021-10" db="EMBL/GenBank/DDBJ databases">
        <title>Collection of gut derived symbiotic bacterial strains cultured from healthy donors.</title>
        <authorList>
            <person name="Lin H."/>
            <person name="Littmann E."/>
            <person name="Kohout C."/>
            <person name="Pamer E.G."/>
        </authorList>
    </citation>
    <scope>NUCLEOTIDE SEQUENCE</scope>
    <source>
        <strain evidence="8">DFI.4.48</strain>
    </source>
</reference>
<dbReference type="Proteomes" id="UP001198439">
    <property type="component" value="Unassembled WGS sequence"/>
</dbReference>
<evidence type="ECO:0000259" key="7">
    <source>
        <dbReference type="Pfam" id="PF01967"/>
    </source>
</evidence>
<dbReference type="InterPro" id="IPR002820">
    <property type="entry name" value="Mopterin_CF_biosynth-C_dom"/>
</dbReference>
<feature type="binding site" evidence="6">
    <location>
        <begin position="112"/>
        <end position="113"/>
    </location>
    <ligand>
        <name>substrate</name>
    </ligand>
</feature>
<dbReference type="InterPro" id="IPR036522">
    <property type="entry name" value="MoaC_sf"/>
</dbReference>